<dbReference type="GO" id="GO:0004540">
    <property type="term" value="F:RNA nuclease activity"/>
    <property type="evidence" value="ECO:0007669"/>
    <property type="project" value="InterPro"/>
</dbReference>
<evidence type="ECO:0000256" key="5">
    <source>
        <dbReference type="ARBA" id="ARBA00022801"/>
    </source>
</evidence>
<dbReference type="InterPro" id="IPR022907">
    <property type="entry name" value="VapC_family"/>
</dbReference>
<keyword evidence="8" id="KW-0800">Toxin</keyword>
<dbReference type="PANTHER" id="PTHR33653:SF1">
    <property type="entry name" value="RIBONUCLEASE VAPC2"/>
    <property type="match status" value="1"/>
</dbReference>
<proteinExistence type="inferred from homology"/>
<comment type="similarity">
    <text evidence="7 8">Belongs to the PINc/VapC protein family.</text>
</comment>
<gene>
    <name evidence="8" type="primary">vapC</name>
    <name evidence="10" type="ORF">GTP81_06040</name>
</gene>
<dbReference type="SUPFAM" id="SSF88723">
    <property type="entry name" value="PIN domain-like"/>
    <property type="match status" value="1"/>
</dbReference>
<dbReference type="GO" id="GO:0016787">
    <property type="term" value="F:hydrolase activity"/>
    <property type="evidence" value="ECO:0007669"/>
    <property type="project" value="UniProtKB-KW"/>
</dbReference>
<feature type="binding site" evidence="8">
    <location>
        <position position="5"/>
    </location>
    <ligand>
        <name>Mg(2+)</name>
        <dbReference type="ChEBI" id="CHEBI:18420"/>
    </ligand>
</feature>
<evidence type="ECO:0000313" key="11">
    <source>
        <dbReference type="Proteomes" id="UP000484875"/>
    </source>
</evidence>
<dbReference type="Gene3D" id="3.40.50.1010">
    <property type="entry name" value="5'-nuclease"/>
    <property type="match status" value="1"/>
</dbReference>
<keyword evidence="2 8" id="KW-1277">Toxin-antitoxin system</keyword>
<dbReference type="CDD" id="cd18731">
    <property type="entry name" value="PIN_NgFitB-like"/>
    <property type="match status" value="1"/>
</dbReference>
<dbReference type="InterPro" id="IPR002716">
    <property type="entry name" value="PIN_dom"/>
</dbReference>
<dbReference type="InterPro" id="IPR050556">
    <property type="entry name" value="Type_II_TA_system_RNase"/>
</dbReference>
<comment type="function">
    <text evidence="8">Toxic component of a toxin-antitoxin (TA) system. An RNase.</text>
</comment>
<evidence type="ECO:0000256" key="1">
    <source>
        <dbReference type="ARBA" id="ARBA00001946"/>
    </source>
</evidence>
<keyword evidence="11" id="KW-1185">Reference proteome</keyword>
<keyword evidence="3 8" id="KW-0540">Nuclease</keyword>
<dbReference type="RefSeq" id="WP_161089031.1">
    <property type="nucleotide sequence ID" value="NZ_WWCV01000007.1"/>
</dbReference>
<dbReference type="GO" id="GO:0000287">
    <property type="term" value="F:magnesium ion binding"/>
    <property type="evidence" value="ECO:0007669"/>
    <property type="project" value="UniProtKB-UniRule"/>
</dbReference>
<keyword evidence="6 8" id="KW-0460">Magnesium</keyword>
<evidence type="ECO:0000256" key="7">
    <source>
        <dbReference type="ARBA" id="ARBA00038093"/>
    </source>
</evidence>
<dbReference type="EMBL" id="WWCV01000007">
    <property type="protein sequence ID" value="MYN16307.1"/>
    <property type="molecule type" value="Genomic_DNA"/>
</dbReference>
<keyword evidence="5 8" id="KW-0378">Hydrolase</keyword>
<comment type="cofactor">
    <cofactor evidence="1 8">
        <name>Mg(2+)</name>
        <dbReference type="ChEBI" id="CHEBI:18420"/>
    </cofactor>
</comment>
<evidence type="ECO:0000256" key="6">
    <source>
        <dbReference type="ARBA" id="ARBA00022842"/>
    </source>
</evidence>
<protein>
    <recommendedName>
        <fullName evidence="8">Ribonuclease VapC</fullName>
        <shortName evidence="8">RNase VapC</shortName>
        <ecNumber evidence="8">3.1.-.-</ecNumber>
    </recommendedName>
    <alternativeName>
        <fullName evidence="8">Toxin VapC</fullName>
    </alternativeName>
</protein>
<dbReference type="HAMAP" id="MF_00265">
    <property type="entry name" value="VapC_Nob1"/>
    <property type="match status" value="1"/>
</dbReference>
<dbReference type="GO" id="GO:0090729">
    <property type="term" value="F:toxin activity"/>
    <property type="evidence" value="ECO:0007669"/>
    <property type="project" value="UniProtKB-KW"/>
</dbReference>
<evidence type="ECO:0000256" key="4">
    <source>
        <dbReference type="ARBA" id="ARBA00022723"/>
    </source>
</evidence>
<organism evidence="10 11">
    <name type="scientific">Duganella vulcania</name>
    <dbReference type="NCBI Taxonomy" id="2692166"/>
    <lineage>
        <taxon>Bacteria</taxon>
        <taxon>Pseudomonadati</taxon>
        <taxon>Pseudomonadota</taxon>
        <taxon>Betaproteobacteria</taxon>
        <taxon>Burkholderiales</taxon>
        <taxon>Oxalobacteraceae</taxon>
        <taxon>Telluria group</taxon>
        <taxon>Duganella</taxon>
    </lineage>
</organism>
<dbReference type="Pfam" id="PF01850">
    <property type="entry name" value="PIN"/>
    <property type="match status" value="1"/>
</dbReference>
<feature type="binding site" evidence="8">
    <location>
        <position position="104"/>
    </location>
    <ligand>
        <name>Mg(2+)</name>
        <dbReference type="ChEBI" id="CHEBI:18420"/>
    </ligand>
</feature>
<feature type="domain" description="PIN" evidence="9">
    <location>
        <begin position="2"/>
        <end position="129"/>
    </location>
</feature>
<evidence type="ECO:0000259" key="9">
    <source>
        <dbReference type="Pfam" id="PF01850"/>
    </source>
</evidence>
<evidence type="ECO:0000256" key="8">
    <source>
        <dbReference type="HAMAP-Rule" id="MF_00265"/>
    </source>
</evidence>
<reference evidence="10 11" key="1">
    <citation type="submission" date="2019-12" db="EMBL/GenBank/DDBJ databases">
        <title>Novel species isolated from a subtropical stream in China.</title>
        <authorList>
            <person name="Lu H."/>
        </authorList>
    </citation>
    <scope>NUCLEOTIDE SEQUENCE [LARGE SCALE GENOMIC DNA]</scope>
    <source>
        <strain evidence="10 11">FT107W</strain>
    </source>
</reference>
<dbReference type="AlphaFoldDB" id="A0A845HDF9"/>
<dbReference type="Proteomes" id="UP000484875">
    <property type="component" value="Unassembled WGS sequence"/>
</dbReference>
<evidence type="ECO:0000256" key="3">
    <source>
        <dbReference type="ARBA" id="ARBA00022722"/>
    </source>
</evidence>
<evidence type="ECO:0000313" key="10">
    <source>
        <dbReference type="EMBL" id="MYN16307.1"/>
    </source>
</evidence>
<dbReference type="InterPro" id="IPR029060">
    <property type="entry name" value="PIN-like_dom_sf"/>
</dbReference>
<comment type="caution">
    <text evidence="10">The sequence shown here is derived from an EMBL/GenBank/DDBJ whole genome shotgun (WGS) entry which is preliminary data.</text>
</comment>
<evidence type="ECO:0000256" key="2">
    <source>
        <dbReference type="ARBA" id="ARBA00022649"/>
    </source>
</evidence>
<sequence>MIILDTNVVSEPMKPSGSPAVQAWLDRHPADTLYLTATSLAELLVGIEILQDGKRKKRLAAALSALMTRLFGTRILPFDQAAALSYASLMARARTTGRIMSLADGQIAAIAESRHFVVATRDTAPFRAIGIQVIDPWTA</sequence>
<name>A0A845HDF9_9BURK</name>
<keyword evidence="4 8" id="KW-0479">Metal-binding</keyword>
<dbReference type="EC" id="3.1.-.-" evidence="8"/>
<dbReference type="PANTHER" id="PTHR33653">
    <property type="entry name" value="RIBONUCLEASE VAPC2"/>
    <property type="match status" value="1"/>
</dbReference>
<accession>A0A845HDF9</accession>